<evidence type="ECO:0000313" key="4">
    <source>
        <dbReference type="Proteomes" id="UP001203058"/>
    </source>
</evidence>
<keyword evidence="2" id="KW-0812">Transmembrane</keyword>
<protein>
    <recommendedName>
        <fullName evidence="5">Zinc ribbon domain-containing protein</fullName>
    </recommendedName>
</protein>
<feature type="region of interest" description="Disordered" evidence="1">
    <location>
        <begin position="173"/>
        <end position="221"/>
    </location>
</feature>
<feature type="transmembrane region" description="Helical" evidence="2">
    <location>
        <begin position="51"/>
        <end position="70"/>
    </location>
</feature>
<reference evidence="3 4" key="1">
    <citation type="submission" date="2022-03" db="EMBL/GenBank/DDBJ databases">
        <authorList>
            <person name="Jo J.-H."/>
            <person name="Im W.-T."/>
        </authorList>
    </citation>
    <scope>NUCLEOTIDE SEQUENCE [LARGE SCALE GENOMIC DNA]</scope>
    <source>
        <strain evidence="3 4">SM33</strain>
    </source>
</reference>
<evidence type="ECO:0008006" key="5">
    <source>
        <dbReference type="Google" id="ProtNLM"/>
    </source>
</evidence>
<evidence type="ECO:0000256" key="1">
    <source>
        <dbReference type="SAM" id="MobiDB-lite"/>
    </source>
</evidence>
<keyword evidence="2" id="KW-0472">Membrane</keyword>
<evidence type="ECO:0000256" key="2">
    <source>
        <dbReference type="SAM" id="Phobius"/>
    </source>
</evidence>
<evidence type="ECO:0000313" key="3">
    <source>
        <dbReference type="EMBL" id="MCH8615948.1"/>
    </source>
</evidence>
<dbReference type="Proteomes" id="UP001203058">
    <property type="component" value="Unassembled WGS sequence"/>
</dbReference>
<dbReference type="EMBL" id="JAKZHW010000001">
    <property type="protein sequence ID" value="MCH8615948.1"/>
    <property type="molecule type" value="Genomic_DNA"/>
</dbReference>
<gene>
    <name evidence="3" type="ORF">LZ016_07530</name>
</gene>
<keyword evidence="2" id="KW-1133">Transmembrane helix</keyword>
<dbReference type="RefSeq" id="WP_241446782.1">
    <property type="nucleotide sequence ID" value="NZ_JAKZHW010000001.1"/>
</dbReference>
<keyword evidence="4" id="KW-1185">Reference proteome</keyword>
<comment type="caution">
    <text evidence="3">The sequence shown here is derived from an EMBL/GenBank/DDBJ whole genome shotgun (WGS) entry which is preliminary data.</text>
</comment>
<proteinExistence type="predicted"/>
<sequence>MQCQECAADVPVLREFCPNCGAPTDPGIRASRRGAPVGRSEDELHANRKKVIIGGAVVLLALAAVGKFGLTGPAIHIDTDGPRKGPTVIEAQQVYDAYRDDPGSAAKRFRGHEMVVSGEFLRLVPDGYGSLDMRLKTSNPEAPLGADLAGIAIEDAKKLVPGQRVTVSCKRMAGGGDDPWLQDCAIQPGAEKSSSGPGIPEPPAPPPPPPAPPAPGGGSEG</sequence>
<feature type="compositionally biased region" description="Pro residues" evidence="1">
    <location>
        <begin position="199"/>
        <end position="215"/>
    </location>
</feature>
<name>A0ABS9VMM1_9SPHN</name>
<accession>A0ABS9VMM1</accession>
<organism evidence="3 4">
    <name type="scientific">Sphingomonas telluris</name>
    <dbReference type="NCBI Taxonomy" id="2907998"/>
    <lineage>
        <taxon>Bacteria</taxon>
        <taxon>Pseudomonadati</taxon>
        <taxon>Pseudomonadota</taxon>
        <taxon>Alphaproteobacteria</taxon>
        <taxon>Sphingomonadales</taxon>
        <taxon>Sphingomonadaceae</taxon>
        <taxon>Sphingomonas</taxon>
    </lineage>
</organism>